<gene>
    <name evidence="1" type="ORF">ONB1V03_LOCUS22307</name>
</gene>
<dbReference type="AlphaFoldDB" id="A0A7R9MV35"/>
<name>A0A7R9MV35_9ACAR</name>
<proteinExistence type="predicted"/>
<organism evidence="1">
    <name type="scientific">Oppiella nova</name>
    <dbReference type="NCBI Taxonomy" id="334625"/>
    <lineage>
        <taxon>Eukaryota</taxon>
        <taxon>Metazoa</taxon>
        <taxon>Ecdysozoa</taxon>
        <taxon>Arthropoda</taxon>
        <taxon>Chelicerata</taxon>
        <taxon>Arachnida</taxon>
        <taxon>Acari</taxon>
        <taxon>Acariformes</taxon>
        <taxon>Sarcoptiformes</taxon>
        <taxon>Oribatida</taxon>
        <taxon>Brachypylina</taxon>
        <taxon>Oppioidea</taxon>
        <taxon>Oppiidae</taxon>
        <taxon>Oppiella</taxon>
    </lineage>
</organism>
<evidence type="ECO:0000313" key="2">
    <source>
        <dbReference type="Proteomes" id="UP000728032"/>
    </source>
</evidence>
<dbReference type="EMBL" id="CAJPVJ010049011">
    <property type="protein sequence ID" value="CAG2182886.1"/>
    <property type="molecule type" value="Genomic_DNA"/>
</dbReference>
<reference evidence="1" key="1">
    <citation type="submission" date="2020-11" db="EMBL/GenBank/DDBJ databases">
        <authorList>
            <person name="Tran Van P."/>
        </authorList>
    </citation>
    <scope>NUCLEOTIDE SEQUENCE</scope>
</reference>
<protein>
    <submittedName>
        <fullName evidence="1">Uncharacterized protein</fullName>
    </submittedName>
</protein>
<dbReference type="EMBL" id="OC963836">
    <property type="protein sequence ID" value="CAD7665750.1"/>
    <property type="molecule type" value="Genomic_DNA"/>
</dbReference>
<evidence type="ECO:0000313" key="1">
    <source>
        <dbReference type="EMBL" id="CAD7665750.1"/>
    </source>
</evidence>
<dbReference type="Proteomes" id="UP000728032">
    <property type="component" value="Unassembled WGS sequence"/>
</dbReference>
<accession>A0A7R9MV35</accession>
<sequence>MLPMLQRIQLWLNTTFRAILVLNSVSIFLKGVDISFNRSNAIRLKAFADSVLIQRYPYICRDLKTDQ</sequence>
<keyword evidence="2" id="KW-1185">Reference proteome</keyword>